<accession>A0ABR7E4F8</accession>
<organism evidence="1 2">
    <name type="scientific">Parabacteroides segnis</name>
    <dbReference type="NCBI Taxonomy" id="2763058"/>
    <lineage>
        <taxon>Bacteria</taxon>
        <taxon>Pseudomonadati</taxon>
        <taxon>Bacteroidota</taxon>
        <taxon>Bacteroidia</taxon>
        <taxon>Bacteroidales</taxon>
        <taxon>Tannerellaceae</taxon>
        <taxon>Parabacteroides</taxon>
    </lineage>
</organism>
<dbReference type="RefSeq" id="WP_186960129.1">
    <property type="nucleotide sequence ID" value="NZ_JACOOI010000016.1"/>
</dbReference>
<keyword evidence="2" id="KW-1185">Reference proteome</keyword>
<name>A0ABR7E4F8_9BACT</name>
<sequence length="80" mass="9211">MKQTKEDRAEAYRKDMCILDGDKVRFDSIDIGSARYVAFKAGVEWALKNKTNSRAMCLRDKTKTCNLCHECDTDVLNPNY</sequence>
<evidence type="ECO:0000313" key="2">
    <source>
        <dbReference type="Proteomes" id="UP000644010"/>
    </source>
</evidence>
<dbReference type="EMBL" id="JACOOI010000016">
    <property type="protein sequence ID" value="MBC5644226.1"/>
    <property type="molecule type" value="Genomic_DNA"/>
</dbReference>
<proteinExistence type="predicted"/>
<protein>
    <submittedName>
        <fullName evidence="1">Uncharacterized protein</fullName>
    </submittedName>
</protein>
<gene>
    <name evidence="1" type="ORF">H8S77_15195</name>
</gene>
<comment type="caution">
    <text evidence="1">The sequence shown here is derived from an EMBL/GenBank/DDBJ whole genome shotgun (WGS) entry which is preliminary data.</text>
</comment>
<evidence type="ECO:0000313" key="1">
    <source>
        <dbReference type="EMBL" id="MBC5644226.1"/>
    </source>
</evidence>
<dbReference type="Proteomes" id="UP000644010">
    <property type="component" value="Unassembled WGS sequence"/>
</dbReference>
<reference evidence="1 2" key="1">
    <citation type="submission" date="2020-08" db="EMBL/GenBank/DDBJ databases">
        <title>Genome public.</title>
        <authorList>
            <person name="Liu C."/>
            <person name="Sun Q."/>
        </authorList>
    </citation>
    <scope>NUCLEOTIDE SEQUENCE [LARGE SCALE GENOMIC DNA]</scope>
    <source>
        <strain evidence="1 2">BX2</strain>
    </source>
</reference>